<dbReference type="InterPro" id="IPR023393">
    <property type="entry name" value="START-like_dom_sf"/>
</dbReference>
<feature type="domain" description="Activator of Hsp90 ATPase homologue 1/2-like C-terminal" evidence="2">
    <location>
        <begin position="13"/>
        <end position="162"/>
    </location>
</feature>
<comment type="similarity">
    <text evidence="1">Belongs to the AHA1 family.</text>
</comment>
<gene>
    <name evidence="3" type="ORF">J0A69_11795</name>
</gene>
<reference evidence="3 4" key="1">
    <citation type="submission" date="2021-03" db="EMBL/GenBank/DDBJ databases">
        <title>novel species isolated from a fishpond in China.</title>
        <authorList>
            <person name="Lu H."/>
            <person name="Cai Z."/>
        </authorList>
    </citation>
    <scope>NUCLEOTIDE SEQUENCE [LARGE SCALE GENOMIC DNA]</scope>
    <source>
        <strain evidence="3 4">YJ13C</strain>
    </source>
</reference>
<dbReference type="EMBL" id="JAFKCU010000002">
    <property type="protein sequence ID" value="MBN7816119.1"/>
    <property type="molecule type" value="Genomic_DNA"/>
</dbReference>
<comment type="caution">
    <text evidence="3">The sequence shown here is derived from an EMBL/GenBank/DDBJ whole genome shotgun (WGS) entry which is preliminary data.</text>
</comment>
<name>A0ABS3CHW4_9BACT</name>
<evidence type="ECO:0000313" key="3">
    <source>
        <dbReference type="EMBL" id="MBN7816119.1"/>
    </source>
</evidence>
<keyword evidence="4" id="KW-1185">Reference proteome</keyword>
<organism evidence="3 4">
    <name type="scientific">Algoriphagus pacificus</name>
    <dbReference type="NCBI Taxonomy" id="2811234"/>
    <lineage>
        <taxon>Bacteria</taxon>
        <taxon>Pseudomonadati</taxon>
        <taxon>Bacteroidota</taxon>
        <taxon>Cytophagia</taxon>
        <taxon>Cytophagales</taxon>
        <taxon>Cyclobacteriaceae</taxon>
        <taxon>Algoriphagus</taxon>
    </lineage>
</organism>
<dbReference type="CDD" id="cd07814">
    <property type="entry name" value="SRPBCC_CalC_Aha1-like"/>
    <property type="match status" value="1"/>
</dbReference>
<protein>
    <submittedName>
        <fullName evidence="3">SRPBCC domain-containing protein</fullName>
    </submittedName>
</protein>
<evidence type="ECO:0000313" key="4">
    <source>
        <dbReference type="Proteomes" id="UP000664480"/>
    </source>
</evidence>
<evidence type="ECO:0000259" key="2">
    <source>
        <dbReference type="Pfam" id="PF08327"/>
    </source>
</evidence>
<proteinExistence type="inferred from homology"/>
<dbReference type="Pfam" id="PF08327">
    <property type="entry name" value="AHSA1"/>
    <property type="match status" value="1"/>
</dbReference>
<dbReference type="RefSeq" id="WP_206586752.1">
    <property type="nucleotide sequence ID" value="NZ_JAFKCU010000002.1"/>
</dbReference>
<accession>A0ABS3CHW4</accession>
<dbReference type="InterPro" id="IPR013538">
    <property type="entry name" value="ASHA1/2-like_C"/>
</dbReference>
<dbReference type="Gene3D" id="3.30.530.20">
    <property type="match status" value="1"/>
</dbReference>
<sequence>MYKQLQIIRYFQSPLETVFNAFTTSESLEKWWGPAGFAMETKKFEFHTDGIFHFVLKNDAFEMWAKWVFQNIREPHKIQVINCFSNEAGETVKAPEIPFGPDWPLEMILDLEFYEEDGKTRIDMVSFPHNASDESKAVFSNSISQMEEGFSATFGQLEKYLEE</sequence>
<evidence type="ECO:0000256" key="1">
    <source>
        <dbReference type="ARBA" id="ARBA00006817"/>
    </source>
</evidence>
<dbReference type="Proteomes" id="UP000664480">
    <property type="component" value="Unassembled WGS sequence"/>
</dbReference>
<dbReference type="SUPFAM" id="SSF55961">
    <property type="entry name" value="Bet v1-like"/>
    <property type="match status" value="1"/>
</dbReference>